<feature type="domain" description="HD-GYP" evidence="1">
    <location>
        <begin position="25"/>
        <end position="216"/>
    </location>
</feature>
<dbReference type="InterPro" id="IPR052020">
    <property type="entry name" value="Cyclic_di-GMP/3'3'-cGAMP_PDE"/>
</dbReference>
<protein>
    <submittedName>
        <fullName evidence="2">HD domain-containing protein</fullName>
    </submittedName>
</protein>
<gene>
    <name evidence="2" type="ORF">H5P30_00270</name>
</gene>
<organism evidence="2 3">
    <name type="scientific">Puniceicoccus vermicola</name>
    <dbReference type="NCBI Taxonomy" id="388746"/>
    <lineage>
        <taxon>Bacteria</taxon>
        <taxon>Pseudomonadati</taxon>
        <taxon>Verrucomicrobiota</taxon>
        <taxon>Opitutia</taxon>
        <taxon>Puniceicoccales</taxon>
        <taxon>Puniceicoccaceae</taxon>
        <taxon>Puniceicoccus</taxon>
    </lineage>
</organism>
<dbReference type="EMBL" id="JACHVA010000005">
    <property type="protein sequence ID" value="MBC2600209.1"/>
    <property type="molecule type" value="Genomic_DNA"/>
</dbReference>
<dbReference type="Gene3D" id="1.10.3210.10">
    <property type="entry name" value="Hypothetical protein af1432"/>
    <property type="match status" value="1"/>
</dbReference>
<dbReference type="CDD" id="cd00077">
    <property type="entry name" value="HDc"/>
    <property type="match status" value="1"/>
</dbReference>
<dbReference type="SUPFAM" id="SSF109604">
    <property type="entry name" value="HD-domain/PDEase-like"/>
    <property type="match status" value="1"/>
</dbReference>
<sequence length="216" mass="24120">MMIGFAEEIEDPEEAAFAAASPDPLRDLERKTLARIRFSVCFQDAYLGRHLRASAVISLRIAKALGLKPKEQENLWYAASVHDIGKIGINPLILKKEGNLTETEFSEIQSHTILGHQMLQGIDSELYRTCADVALCHHERWDGGGYPNGKKGTQISLFSRIVSIADVYECITSGRHYREAKSEKEAIQELQTCAGSQFDPELIELFTTQVAPVKQD</sequence>
<dbReference type="PANTHER" id="PTHR45228">
    <property type="entry name" value="CYCLIC DI-GMP PHOSPHODIESTERASE TM_0186-RELATED"/>
    <property type="match status" value="1"/>
</dbReference>
<evidence type="ECO:0000313" key="3">
    <source>
        <dbReference type="Proteomes" id="UP000525652"/>
    </source>
</evidence>
<accession>A0A7X1AUP7</accession>
<proteinExistence type="predicted"/>
<name>A0A7X1AUP7_9BACT</name>
<dbReference type="InterPro" id="IPR003607">
    <property type="entry name" value="HD/PDEase_dom"/>
</dbReference>
<keyword evidence="3" id="KW-1185">Reference proteome</keyword>
<dbReference type="SMART" id="SM00471">
    <property type="entry name" value="HDc"/>
    <property type="match status" value="1"/>
</dbReference>
<dbReference type="InterPro" id="IPR037522">
    <property type="entry name" value="HD_GYP_dom"/>
</dbReference>
<dbReference type="Proteomes" id="UP000525652">
    <property type="component" value="Unassembled WGS sequence"/>
</dbReference>
<comment type="caution">
    <text evidence="2">The sequence shown here is derived from an EMBL/GenBank/DDBJ whole genome shotgun (WGS) entry which is preliminary data.</text>
</comment>
<evidence type="ECO:0000259" key="1">
    <source>
        <dbReference type="PROSITE" id="PS51832"/>
    </source>
</evidence>
<evidence type="ECO:0000313" key="2">
    <source>
        <dbReference type="EMBL" id="MBC2600209.1"/>
    </source>
</evidence>
<dbReference type="AlphaFoldDB" id="A0A7X1AUP7"/>
<dbReference type="PROSITE" id="PS51832">
    <property type="entry name" value="HD_GYP"/>
    <property type="match status" value="1"/>
</dbReference>
<dbReference type="Pfam" id="PF13487">
    <property type="entry name" value="HD_5"/>
    <property type="match status" value="1"/>
</dbReference>
<reference evidence="2 3" key="1">
    <citation type="submission" date="2020-07" db="EMBL/GenBank/DDBJ databases">
        <authorList>
            <person name="Feng X."/>
        </authorList>
    </citation>
    <scope>NUCLEOTIDE SEQUENCE [LARGE SCALE GENOMIC DNA]</scope>
    <source>
        <strain evidence="2 3">JCM14086</strain>
    </source>
</reference>